<dbReference type="GO" id="GO:0031902">
    <property type="term" value="C:late endosome membrane"/>
    <property type="evidence" value="ECO:0007669"/>
    <property type="project" value="TreeGrafter"/>
</dbReference>
<keyword evidence="9 20" id="KW-1133">Transmembrane helix</keyword>
<dbReference type="EMBL" id="FN318796">
    <property type="protein sequence ID" value="CAX74524.1"/>
    <property type="molecule type" value="mRNA"/>
</dbReference>
<evidence type="ECO:0000256" key="19">
    <source>
        <dbReference type="ARBA" id="ARBA00076257"/>
    </source>
</evidence>
<organism evidence="23">
    <name type="scientific">Schistosoma japonicum</name>
    <name type="common">Blood fluke</name>
    <dbReference type="NCBI Taxonomy" id="6182"/>
    <lineage>
        <taxon>Eukaryota</taxon>
        <taxon>Metazoa</taxon>
        <taxon>Spiralia</taxon>
        <taxon>Lophotrochozoa</taxon>
        <taxon>Platyhelminthes</taxon>
        <taxon>Trematoda</taxon>
        <taxon>Digenea</taxon>
        <taxon>Strigeidida</taxon>
        <taxon>Schistosomatoidea</taxon>
        <taxon>Schistosomatidae</taxon>
        <taxon>Schistosoma</taxon>
    </lineage>
</organism>
<evidence type="ECO:0000256" key="17">
    <source>
        <dbReference type="ARBA" id="ARBA00060492"/>
    </source>
</evidence>
<keyword evidence="25" id="KW-1185">Reference proteome</keyword>
<comment type="subcellular location">
    <subcellularLocation>
        <location evidence="4">Cell projection</location>
        <location evidence="4">Dendrite</location>
    </subcellularLocation>
    <subcellularLocation>
        <location evidence="17">Cell projection</location>
        <location evidence="17">Growth cone membrane</location>
        <topology evidence="17">Single-pass type I membrane protein</topology>
    </subcellularLocation>
    <subcellularLocation>
        <location evidence="15">Cytoplasmic vesicle</location>
        <location evidence="15">Secretory vesicle</location>
        <location evidence="15">Synaptic vesicle membrane</location>
        <topology evidence="15">Single-pass type I membrane protein</topology>
    </subcellularLocation>
    <subcellularLocation>
        <location evidence="2">Early endosome membrane</location>
        <topology evidence="2">Single-pass type I membrane protein</topology>
    </subcellularLocation>
    <subcellularLocation>
        <location evidence="1">Endoplasmic reticulum-Golgi intermediate compartment membrane</location>
        <topology evidence="1">Single-pass type I membrane protein</topology>
    </subcellularLocation>
    <subcellularLocation>
        <location evidence="3">Recycling endosome</location>
    </subcellularLocation>
</comment>
<evidence type="ECO:0000256" key="5">
    <source>
        <dbReference type="ARBA" id="ARBA00009644"/>
    </source>
</evidence>
<dbReference type="GO" id="GO:0005765">
    <property type="term" value="C:lysosomal membrane"/>
    <property type="evidence" value="ECO:0007669"/>
    <property type="project" value="TreeGrafter"/>
</dbReference>
<accession>C1LIJ6</accession>
<dbReference type="STRING" id="6182.C1LIJ6"/>
<evidence type="ECO:0000256" key="7">
    <source>
        <dbReference type="ARBA" id="ARBA00022729"/>
    </source>
</evidence>
<dbReference type="Proteomes" id="UP000311919">
    <property type="component" value="Unassembled WGS sequence"/>
</dbReference>
<keyword evidence="8" id="KW-0967">Endosome</keyword>
<evidence type="ECO:0000313" key="24">
    <source>
        <dbReference type="EMBL" id="TNN13959.1"/>
    </source>
</evidence>
<feature type="chain" id="PRO_5036437820" description="Lysosome-associated membrane glycoprotein 5" evidence="21">
    <location>
        <begin position="19"/>
        <end position="247"/>
    </location>
</feature>
<keyword evidence="12" id="KW-0325">Glycoprotein</keyword>
<reference evidence="23" key="2">
    <citation type="submission" date="2009-03" db="EMBL/GenBank/DDBJ databases">
        <authorList>
            <person name="Gang L."/>
        </authorList>
    </citation>
    <scope>NUCLEOTIDE SEQUENCE</scope>
    <source>
        <strain evidence="23">Anhui</strain>
    </source>
</reference>
<comment type="similarity">
    <text evidence="5">Belongs to the LAMP family.</text>
</comment>
<evidence type="ECO:0000256" key="9">
    <source>
        <dbReference type="ARBA" id="ARBA00022989"/>
    </source>
</evidence>
<gene>
    <name evidence="24" type="ORF">EWB00_002517</name>
</gene>
<evidence type="ECO:0000256" key="18">
    <source>
        <dbReference type="ARBA" id="ARBA00074379"/>
    </source>
</evidence>
<evidence type="ECO:0000256" key="6">
    <source>
        <dbReference type="ARBA" id="ARBA00022692"/>
    </source>
</evidence>
<evidence type="ECO:0000256" key="11">
    <source>
        <dbReference type="ARBA" id="ARBA00023136"/>
    </source>
</evidence>
<reference evidence="24 25" key="3">
    <citation type="submission" date="2019-03" db="EMBL/GenBank/DDBJ databases">
        <title>An improved genome assembly of the fluke Schistosoma japonicum.</title>
        <authorList>
            <person name="Hu W."/>
            <person name="Luo F."/>
            <person name="Yin M."/>
            <person name="Mo X."/>
            <person name="Sun C."/>
            <person name="Wu Q."/>
            <person name="Zhu B."/>
            <person name="Xiang M."/>
            <person name="Wang J."/>
            <person name="Wang Y."/>
            <person name="Zhang T."/>
            <person name="Xu B."/>
            <person name="Zheng H."/>
            <person name="Feng Z."/>
        </authorList>
    </citation>
    <scope>NUCLEOTIDE SEQUENCE [LARGE SCALE GENOMIC DNA]</scope>
    <source>
        <strain evidence="24">HuSjv2</strain>
        <tissue evidence="24">Worms</tissue>
    </source>
</reference>
<evidence type="ECO:0000259" key="22">
    <source>
        <dbReference type="Pfam" id="PF01299"/>
    </source>
</evidence>
<evidence type="ECO:0000256" key="13">
    <source>
        <dbReference type="ARBA" id="ARBA00023273"/>
    </source>
</evidence>
<evidence type="ECO:0000256" key="10">
    <source>
        <dbReference type="ARBA" id="ARBA00023018"/>
    </source>
</evidence>
<dbReference type="GO" id="GO:0072594">
    <property type="term" value="P:establishment of protein localization to organelle"/>
    <property type="evidence" value="ECO:0007669"/>
    <property type="project" value="TreeGrafter"/>
</dbReference>
<dbReference type="Gene3D" id="2.40.160.110">
    <property type="match status" value="1"/>
</dbReference>
<keyword evidence="11 20" id="KW-0472">Membrane</keyword>
<keyword evidence="10" id="KW-0770">Synapse</keyword>
<feature type="transmembrane region" description="Helical" evidence="20">
    <location>
        <begin position="203"/>
        <end position="225"/>
    </location>
</feature>
<keyword evidence="7 21" id="KW-0732">Signal</keyword>
<keyword evidence="13" id="KW-0966">Cell projection</keyword>
<evidence type="ECO:0000256" key="1">
    <source>
        <dbReference type="ARBA" id="ARBA00004151"/>
    </source>
</evidence>
<dbReference type="AlphaFoldDB" id="C1LIJ6"/>
<evidence type="ECO:0000256" key="20">
    <source>
        <dbReference type="SAM" id="Phobius"/>
    </source>
</evidence>
<reference evidence="23" key="1">
    <citation type="journal article" date="2009" name="Nature">
        <title>The Schistosoma japonicum genome reveals features of host-parasite interplay.</title>
        <authorList>
            <person name="Liu F."/>
            <person name="Zhou Y."/>
            <person name="Wang Z.Q."/>
            <person name="Lu G."/>
            <person name="Zheng H."/>
            <person name="Brindley P.J."/>
            <person name="McManus D.P."/>
            <person name="Blair D."/>
            <person name="Zhang Q.H."/>
            <person name="Zhong Y."/>
            <person name="Wang S."/>
            <person name="Han Z.G."/>
            <person name="Chen Z."/>
        </authorList>
    </citation>
    <scope>NUCLEOTIDE SEQUENCE</scope>
    <source>
        <strain evidence="23">Anhui</strain>
    </source>
</reference>
<keyword evidence="6 20" id="KW-0812">Transmembrane</keyword>
<evidence type="ECO:0000256" key="14">
    <source>
        <dbReference type="ARBA" id="ARBA00023329"/>
    </source>
</evidence>
<dbReference type="InterPro" id="IPR048528">
    <property type="entry name" value="Lamp2-like_luminal"/>
</dbReference>
<feature type="domain" description="Lysosome-associated membrane glycoprotein 2-like luminal" evidence="22">
    <location>
        <begin position="34"/>
        <end position="180"/>
    </location>
</feature>
<evidence type="ECO:0000256" key="8">
    <source>
        <dbReference type="ARBA" id="ARBA00022753"/>
    </source>
</evidence>
<dbReference type="PANTHER" id="PTHR11506:SF35">
    <property type="entry name" value="LYSOSOME-ASSOCIATED MEMBRANE GLYCOPROTEIN 5"/>
    <property type="match status" value="1"/>
</dbReference>
<keyword evidence="14" id="KW-0968">Cytoplasmic vesicle</keyword>
<sequence>MFPALLVLIIACSDLVLCYGTSSIISPATFRSSSNSSNISVLLQGYININLFYKKLSKPPIIISINSTNQEKFQASASFEKEREVLNLSWAHNGSNITWCLLFQFSKFENSYSLNKISLYYELPDLPGSKRASNNQSIFSVSIGSHYSCQAEQDIWLDNYSPCPVSVNLTLSQLKVQAFKQGSEPEFHGLMVQCSLDYHLDKIVPTIIGISLAVMIILALIAFIITSRRNRIGNGNIGTGSGGYQQI</sequence>
<evidence type="ECO:0000313" key="25">
    <source>
        <dbReference type="Proteomes" id="UP000311919"/>
    </source>
</evidence>
<proteinExistence type="evidence at transcript level"/>
<dbReference type="EMBL" id="SKCS01000181">
    <property type="protein sequence ID" value="TNN13959.1"/>
    <property type="molecule type" value="Genomic_DNA"/>
</dbReference>
<comment type="function">
    <text evidence="16">Plays a role in short-term synaptic plasticity in a subset of GABAergic neurons in the brain.</text>
</comment>
<evidence type="ECO:0000256" key="4">
    <source>
        <dbReference type="ARBA" id="ARBA00004279"/>
    </source>
</evidence>
<dbReference type="GO" id="GO:0005886">
    <property type="term" value="C:plasma membrane"/>
    <property type="evidence" value="ECO:0007669"/>
    <property type="project" value="UniProtKB-SubCell"/>
</dbReference>
<dbReference type="Pfam" id="PF01299">
    <property type="entry name" value="Lamp2-like_luminal"/>
    <property type="match status" value="1"/>
</dbReference>
<evidence type="ECO:0000256" key="21">
    <source>
        <dbReference type="SAM" id="SignalP"/>
    </source>
</evidence>
<dbReference type="InterPro" id="IPR002000">
    <property type="entry name" value="Lysosome-assoc_membr_glycop"/>
</dbReference>
<evidence type="ECO:0000256" key="16">
    <source>
        <dbReference type="ARBA" id="ARBA00053950"/>
    </source>
</evidence>
<evidence type="ECO:0000256" key="15">
    <source>
        <dbReference type="ARBA" id="ARBA00029428"/>
    </source>
</evidence>
<evidence type="ECO:0000256" key="12">
    <source>
        <dbReference type="ARBA" id="ARBA00023180"/>
    </source>
</evidence>
<feature type="signal peptide" evidence="21">
    <location>
        <begin position="1"/>
        <end position="18"/>
    </location>
</feature>
<protein>
    <recommendedName>
        <fullName evidence="18">Lysosome-associated membrane glycoprotein 5</fullName>
    </recommendedName>
    <alternativeName>
        <fullName evidence="19">Lysosome-associated membrane protein 5</fullName>
    </alternativeName>
</protein>
<evidence type="ECO:0000256" key="2">
    <source>
        <dbReference type="ARBA" id="ARBA00004158"/>
    </source>
</evidence>
<name>C1LIJ6_SCHJA</name>
<dbReference type="PANTHER" id="PTHR11506">
    <property type="entry name" value="LYSOSOME-ASSOCIATED MEMBRANE GLYCOPROTEIN"/>
    <property type="match status" value="1"/>
</dbReference>
<dbReference type="OrthoDB" id="6232933at2759"/>
<evidence type="ECO:0000313" key="23">
    <source>
        <dbReference type="EMBL" id="CAX74524.1"/>
    </source>
</evidence>
<evidence type="ECO:0000256" key="3">
    <source>
        <dbReference type="ARBA" id="ARBA00004172"/>
    </source>
</evidence>